<dbReference type="Proteomes" id="UP000178602">
    <property type="component" value="Unassembled WGS sequence"/>
</dbReference>
<dbReference type="SUPFAM" id="SSF82708">
    <property type="entry name" value="R3H domain"/>
    <property type="match status" value="1"/>
</dbReference>
<dbReference type="InterPro" id="IPR036867">
    <property type="entry name" value="R3H_dom_sf"/>
</dbReference>
<feature type="region of interest" description="Disordered" evidence="3">
    <location>
        <begin position="484"/>
        <end position="504"/>
    </location>
</feature>
<evidence type="ECO:0000256" key="3">
    <source>
        <dbReference type="SAM" id="MobiDB-lite"/>
    </source>
</evidence>
<dbReference type="InterPro" id="IPR058670">
    <property type="entry name" value="PTPase_dom"/>
</dbReference>
<dbReference type="InterPro" id="IPR003593">
    <property type="entry name" value="AAA+_ATPase"/>
</dbReference>
<dbReference type="Pfam" id="PF19568">
    <property type="entry name" value="Spore_III_AA"/>
    <property type="match status" value="1"/>
</dbReference>
<evidence type="ECO:0000256" key="1">
    <source>
        <dbReference type="ARBA" id="ARBA00022741"/>
    </source>
</evidence>
<dbReference type="Gene3D" id="3.30.1370.50">
    <property type="entry name" value="R3H-like domain"/>
    <property type="match status" value="1"/>
</dbReference>
<dbReference type="InterPro" id="IPR045735">
    <property type="entry name" value="Spore_III_AA_AAA+_ATPase"/>
</dbReference>
<dbReference type="PANTHER" id="PTHR20953">
    <property type="entry name" value="KINASE-RELATED"/>
    <property type="match status" value="1"/>
</dbReference>
<reference evidence="5 6" key="1">
    <citation type="journal article" date="2016" name="Nat. Commun.">
        <title>Thousands of microbial genomes shed light on interconnected biogeochemical processes in an aquifer system.</title>
        <authorList>
            <person name="Anantharaman K."/>
            <person name="Brown C.T."/>
            <person name="Hug L.A."/>
            <person name="Sharon I."/>
            <person name="Castelle C.J."/>
            <person name="Probst A.J."/>
            <person name="Thomas B.C."/>
            <person name="Singh A."/>
            <person name="Wilkins M.J."/>
            <person name="Karaoz U."/>
            <person name="Brodie E.L."/>
            <person name="Williams K.H."/>
            <person name="Hubbard S.S."/>
            <person name="Banfield J.F."/>
        </authorList>
    </citation>
    <scope>NUCLEOTIDE SEQUENCE [LARGE SCALE GENOMIC DNA]</scope>
</reference>
<dbReference type="SMART" id="SM00393">
    <property type="entry name" value="R3H"/>
    <property type="match status" value="1"/>
</dbReference>
<organism evidence="5 6">
    <name type="scientific">candidate division WOR-1 bacterium RIFOXYC12_FULL_54_18</name>
    <dbReference type="NCBI Taxonomy" id="1802584"/>
    <lineage>
        <taxon>Bacteria</taxon>
        <taxon>Bacillati</taxon>
        <taxon>Saganbacteria</taxon>
    </lineage>
</organism>
<dbReference type="PANTHER" id="PTHR20953:SF3">
    <property type="entry name" value="P-LOOP CONTAINING NUCLEOSIDE TRIPHOSPHATE HYDROLASES SUPERFAMILY PROTEIN"/>
    <property type="match status" value="1"/>
</dbReference>
<dbReference type="InterPro" id="IPR027417">
    <property type="entry name" value="P-loop_NTPase"/>
</dbReference>
<dbReference type="Pfam" id="PF01424">
    <property type="entry name" value="R3H"/>
    <property type="match status" value="1"/>
</dbReference>
<keyword evidence="1" id="KW-0547">Nucleotide-binding</keyword>
<dbReference type="CDD" id="cd00009">
    <property type="entry name" value="AAA"/>
    <property type="match status" value="1"/>
</dbReference>
<comment type="caution">
    <text evidence="5">The sequence shown here is derived from an EMBL/GenBank/DDBJ whole genome shotgun (WGS) entry which is preliminary data.</text>
</comment>
<dbReference type="GO" id="GO:0003677">
    <property type="term" value="F:DNA binding"/>
    <property type="evidence" value="ECO:0007669"/>
    <property type="project" value="UniProtKB-KW"/>
</dbReference>
<protein>
    <submittedName>
        <fullName evidence="5">Single-stranded DNA-binding protein</fullName>
    </submittedName>
</protein>
<name>A0A1F4T890_UNCSA</name>
<dbReference type="Pfam" id="PF25516">
    <property type="entry name" value="PTPase"/>
    <property type="match status" value="1"/>
</dbReference>
<gene>
    <name evidence="5" type="ORF">A3K49_07425</name>
</gene>
<evidence type="ECO:0000259" key="4">
    <source>
        <dbReference type="PROSITE" id="PS51061"/>
    </source>
</evidence>
<dbReference type="SMART" id="SM00382">
    <property type="entry name" value="AAA"/>
    <property type="match status" value="1"/>
</dbReference>
<evidence type="ECO:0000256" key="2">
    <source>
        <dbReference type="ARBA" id="ARBA00022840"/>
    </source>
</evidence>
<dbReference type="InterPro" id="IPR001374">
    <property type="entry name" value="R3H_dom"/>
</dbReference>
<dbReference type="PROSITE" id="PS51061">
    <property type="entry name" value="R3H"/>
    <property type="match status" value="1"/>
</dbReference>
<feature type="domain" description="R3H" evidence="4">
    <location>
        <begin position="441"/>
        <end position="504"/>
    </location>
</feature>
<keyword evidence="5" id="KW-0238">DNA-binding</keyword>
<dbReference type="AlphaFoldDB" id="A0A1F4T890"/>
<proteinExistence type="predicted"/>
<dbReference type="EMBL" id="MEUG01000001">
    <property type="protein sequence ID" value="OGC28760.1"/>
    <property type="molecule type" value="Genomic_DNA"/>
</dbReference>
<dbReference type="GO" id="GO:0005524">
    <property type="term" value="F:ATP binding"/>
    <property type="evidence" value="ECO:0007669"/>
    <property type="project" value="UniProtKB-KW"/>
</dbReference>
<evidence type="ECO:0000313" key="6">
    <source>
        <dbReference type="Proteomes" id="UP000178602"/>
    </source>
</evidence>
<evidence type="ECO:0000313" key="5">
    <source>
        <dbReference type="EMBL" id="OGC28760.1"/>
    </source>
</evidence>
<accession>A0A1F4T890</accession>
<dbReference type="Gene3D" id="3.40.50.300">
    <property type="entry name" value="P-loop containing nucleotide triphosphate hydrolases"/>
    <property type="match status" value="1"/>
</dbReference>
<dbReference type="SUPFAM" id="SSF52540">
    <property type="entry name" value="P-loop containing nucleoside triphosphate hydrolases"/>
    <property type="match status" value="1"/>
</dbReference>
<keyword evidence="2" id="KW-0067">ATP-binding</keyword>
<sequence>MSHLDEELNSLLEVLPPLIKRSLISHHDISSLVEVVLDLGKSAEARFSHSVHYFQEMVVSQDDIDYVVGKVGDFTSDNRAGVERTLHRISCLRNRRGKIIGLTCRVGRTIIGTIDIIRDVVESGKNVLFVGPPGSGKTTKLREAARVLSEQFKKRVIVVDTSNEIAGDGDIPHPAIGSARRMQVPSPDFQHKVMIEAVENHMPEVVIVDEIGTEAEAAACKTIAERGVQLIGTAHGVTFENIISNPTLTDLVGGIQSVILGDEEAKRRHTQKAILERKGPPAFDIGVEIQERDKFAIYGDVAKSVDAILRGLPIRPEIRVRLPDGKIEVSQKALEPMPVPTQAEVDKMSEEKGEGPVRIYPFGVNRQTLERSLRSMQLPAVVAKEIDEADLVLTVKSKARAGTKIMRSAEERNIQVHVIKKNVSSQMIKFLRFYFNDAAKEEAEAVAMREVEEAIETVKKGKKAIDLNPQNAYIRRLQHNKADEAGLHSESVGDEPKRRVRLYP</sequence>